<evidence type="ECO:0000256" key="6">
    <source>
        <dbReference type="ARBA" id="ARBA00023136"/>
    </source>
</evidence>
<evidence type="ECO:0000256" key="2">
    <source>
        <dbReference type="ARBA" id="ARBA00022448"/>
    </source>
</evidence>
<dbReference type="SUPFAM" id="SSF103473">
    <property type="entry name" value="MFS general substrate transporter"/>
    <property type="match status" value="1"/>
</dbReference>
<dbReference type="PANTHER" id="PTHR43266:SF10">
    <property type="entry name" value="BACILYSIN EXPORTER BACE-RELATED"/>
    <property type="match status" value="1"/>
</dbReference>
<keyword evidence="2" id="KW-0813">Transport</keyword>
<keyword evidence="4 7" id="KW-0812">Transmembrane</keyword>
<organism evidence="8 9">
    <name type="scientific">Clostridium luticellarii</name>
    <dbReference type="NCBI Taxonomy" id="1691940"/>
    <lineage>
        <taxon>Bacteria</taxon>
        <taxon>Bacillati</taxon>
        <taxon>Bacillota</taxon>
        <taxon>Clostridia</taxon>
        <taxon>Eubacteriales</taxon>
        <taxon>Clostridiaceae</taxon>
        <taxon>Clostridium</taxon>
    </lineage>
</organism>
<dbReference type="EMBL" id="PVXP01000091">
    <property type="protein sequence ID" value="PRR79990.1"/>
    <property type="molecule type" value="Genomic_DNA"/>
</dbReference>
<evidence type="ECO:0000256" key="7">
    <source>
        <dbReference type="SAM" id="Phobius"/>
    </source>
</evidence>
<comment type="subcellular location">
    <subcellularLocation>
        <location evidence="1">Cell membrane</location>
        <topology evidence="1">Multi-pass membrane protein</topology>
    </subcellularLocation>
</comment>
<dbReference type="PANTHER" id="PTHR43266">
    <property type="entry name" value="MACROLIDE-EFFLUX PROTEIN"/>
    <property type="match status" value="1"/>
</dbReference>
<dbReference type="InterPro" id="IPR036259">
    <property type="entry name" value="MFS_trans_sf"/>
</dbReference>
<evidence type="ECO:0000256" key="5">
    <source>
        <dbReference type="ARBA" id="ARBA00022989"/>
    </source>
</evidence>
<evidence type="ECO:0000313" key="9">
    <source>
        <dbReference type="Proteomes" id="UP000237798"/>
    </source>
</evidence>
<keyword evidence="6 7" id="KW-0472">Membrane</keyword>
<evidence type="ECO:0000256" key="1">
    <source>
        <dbReference type="ARBA" id="ARBA00004651"/>
    </source>
</evidence>
<feature type="transmembrane region" description="Helical" evidence="7">
    <location>
        <begin position="83"/>
        <end position="100"/>
    </location>
</feature>
<comment type="caution">
    <text evidence="8">The sequence shown here is derived from an EMBL/GenBank/DDBJ whole genome shotgun (WGS) entry which is preliminary data.</text>
</comment>
<name>A0A2T0B7X4_9CLOT</name>
<dbReference type="Gene3D" id="1.20.1250.20">
    <property type="entry name" value="MFS general substrate transporter like domains"/>
    <property type="match status" value="1"/>
</dbReference>
<protein>
    <recommendedName>
        <fullName evidence="10">Enterobactin exporter EntS</fullName>
    </recommendedName>
</protein>
<feature type="transmembrane region" description="Helical" evidence="7">
    <location>
        <begin position="167"/>
        <end position="192"/>
    </location>
</feature>
<gene>
    <name evidence="8" type="ORF">CLLU_33890</name>
</gene>
<evidence type="ECO:0008006" key="10">
    <source>
        <dbReference type="Google" id="ProtNLM"/>
    </source>
</evidence>
<keyword evidence="9" id="KW-1185">Reference proteome</keyword>
<accession>A0A2T0B7X4</accession>
<reference evidence="8 9" key="1">
    <citation type="submission" date="2018-03" db="EMBL/GenBank/DDBJ databases">
        <title>Genome sequence of Clostridium luticellarii DSM 29923.</title>
        <authorList>
            <person name="Poehlein A."/>
            <person name="Daniel R."/>
        </authorList>
    </citation>
    <scope>NUCLEOTIDE SEQUENCE [LARGE SCALE GENOMIC DNA]</scope>
    <source>
        <strain evidence="8 9">DSM 29923</strain>
    </source>
</reference>
<evidence type="ECO:0000256" key="3">
    <source>
        <dbReference type="ARBA" id="ARBA00022475"/>
    </source>
</evidence>
<feature type="transmembrane region" description="Helical" evidence="7">
    <location>
        <begin position="29"/>
        <end position="49"/>
    </location>
</feature>
<evidence type="ECO:0000256" key="4">
    <source>
        <dbReference type="ARBA" id="ARBA00022692"/>
    </source>
</evidence>
<keyword evidence="3" id="KW-1003">Cell membrane</keyword>
<dbReference type="Proteomes" id="UP000237798">
    <property type="component" value="Unassembled WGS sequence"/>
</dbReference>
<dbReference type="AlphaFoldDB" id="A0A2T0B7X4"/>
<dbReference type="GO" id="GO:0005886">
    <property type="term" value="C:plasma membrane"/>
    <property type="evidence" value="ECO:0007669"/>
    <property type="project" value="UniProtKB-SubCell"/>
</dbReference>
<sequence>MAFLNFFSRLTYENILSPMILARTDGSNYALGIISGILGIGGIIGGIIVSIKKLIDDNLKLIYFSAAFSFLFGDLLMGAGQTIFVWCIAAIMASVPIPFVNAGQNVIMYNTVPKEMQGRVFAVRNAVQFCTIPIGIILGGFLADYVFEPFMKSDNVVALNLQKIVGFGAGSGMAVMFLCTGILGAVTSILWYKNKHIRKLQD</sequence>
<evidence type="ECO:0000313" key="8">
    <source>
        <dbReference type="EMBL" id="PRR79990.1"/>
    </source>
</evidence>
<keyword evidence="5 7" id="KW-1133">Transmembrane helix</keyword>
<dbReference type="RefSeq" id="WP_273334910.1">
    <property type="nucleotide sequence ID" value="NZ_JALCQO010000002.1"/>
</dbReference>
<feature type="transmembrane region" description="Helical" evidence="7">
    <location>
        <begin position="121"/>
        <end position="147"/>
    </location>
</feature>
<proteinExistence type="predicted"/>